<comment type="caution">
    <text evidence="1">The sequence shown here is derived from an EMBL/GenBank/DDBJ whole genome shotgun (WGS) entry which is preliminary data.</text>
</comment>
<evidence type="ECO:0000313" key="2">
    <source>
        <dbReference type="Proteomes" id="UP000681967"/>
    </source>
</evidence>
<proteinExistence type="predicted"/>
<name>A0A8S2WEA4_9BILA</name>
<sequence>MEEELRIKEQQLAEVTKTQNALEMKLLDINLNETEMKHDNERLQR</sequence>
<feature type="non-terminal residue" evidence="1">
    <location>
        <position position="45"/>
    </location>
</feature>
<gene>
    <name evidence="1" type="ORF">BYL167_LOCUS33336</name>
</gene>
<dbReference type="AlphaFoldDB" id="A0A8S2WEA4"/>
<dbReference type="EMBL" id="CAJOBH010064409">
    <property type="protein sequence ID" value="CAF4441214.1"/>
    <property type="molecule type" value="Genomic_DNA"/>
</dbReference>
<dbReference type="Proteomes" id="UP000681967">
    <property type="component" value="Unassembled WGS sequence"/>
</dbReference>
<organism evidence="1 2">
    <name type="scientific">Rotaria magnacalcarata</name>
    <dbReference type="NCBI Taxonomy" id="392030"/>
    <lineage>
        <taxon>Eukaryota</taxon>
        <taxon>Metazoa</taxon>
        <taxon>Spiralia</taxon>
        <taxon>Gnathifera</taxon>
        <taxon>Rotifera</taxon>
        <taxon>Eurotatoria</taxon>
        <taxon>Bdelloidea</taxon>
        <taxon>Philodinida</taxon>
        <taxon>Philodinidae</taxon>
        <taxon>Rotaria</taxon>
    </lineage>
</organism>
<evidence type="ECO:0000313" key="1">
    <source>
        <dbReference type="EMBL" id="CAF4441214.1"/>
    </source>
</evidence>
<reference evidence="1" key="1">
    <citation type="submission" date="2021-02" db="EMBL/GenBank/DDBJ databases">
        <authorList>
            <person name="Nowell W R."/>
        </authorList>
    </citation>
    <scope>NUCLEOTIDE SEQUENCE</scope>
</reference>
<accession>A0A8S2WEA4</accession>
<protein>
    <submittedName>
        <fullName evidence="1">Uncharacterized protein</fullName>
    </submittedName>
</protein>